<gene>
    <name evidence="1" type="ORF">Mal48_24290</name>
</gene>
<dbReference type="Proteomes" id="UP000315724">
    <property type="component" value="Chromosome"/>
</dbReference>
<evidence type="ECO:0000313" key="2">
    <source>
        <dbReference type="Proteomes" id="UP000315724"/>
    </source>
</evidence>
<keyword evidence="2" id="KW-1185">Reference proteome</keyword>
<evidence type="ECO:0000313" key="1">
    <source>
        <dbReference type="EMBL" id="QDT33176.1"/>
    </source>
</evidence>
<dbReference type="KEGG" id="tpol:Mal48_24290"/>
<name>A0A517QNH1_9PLAN</name>
<organism evidence="1 2">
    <name type="scientific">Thalassoglobus polymorphus</name>
    <dbReference type="NCBI Taxonomy" id="2527994"/>
    <lineage>
        <taxon>Bacteria</taxon>
        <taxon>Pseudomonadati</taxon>
        <taxon>Planctomycetota</taxon>
        <taxon>Planctomycetia</taxon>
        <taxon>Planctomycetales</taxon>
        <taxon>Planctomycetaceae</taxon>
        <taxon>Thalassoglobus</taxon>
    </lineage>
</organism>
<dbReference type="EMBL" id="CP036267">
    <property type="protein sequence ID" value="QDT33176.1"/>
    <property type="molecule type" value="Genomic_DNA"/>
</dbReference>
<sequence>MNLKLGRVLMFHAGNETMLSLTTSVNEPLSWGICLK</sequence>
<accession>A0A517QNH1</accession>
<reference evidence="1 2" key="1">
    <citation type="submission" date="2019-02" db="EMBL/GenBank/DDBJ databases">
        <title>Deep-cultivation of Planctomycetes and their phenomic and genomic characterization uncovers novel biology.</title>
        <authorList>
            <person name="Wiegand S."/>
            <person name="Jogler M."/>
            <person name="Boedeker C."/>
            <person name="Pinto D."/>
            <person name="Vollmers J."/>
            <person name="Rivas-Marin E."/>
            <person name="Kohn T."/>
            <person name="Peeters S.H."/>
            <person name="Heuer A."/>
            <person name="Rast P."/>
            <person name="Oberbeckmann S."/>
            <person name="Bunk B."/>
            <person name="Jeske O."/>
            <person name="Meyerdierks A."/>
            <person name="Storesund J.E."/>
            <person name="Kallscheuer N."/>
            <person name="Luecker S."/>
            <person name="Lage O.M."/>
            <person name="Pohl T."/>
            <person name="Merkel B.J."/>
            <person name="Hornburger P."/>
            <person name="Mueller R.-W."/>
            <person name="Bruemmer F."/>
            <person name="Labrenz M."/>
            <person name="Spormann A.M."/>
            <person name="Op den Camp H."/>
            <person name="Overmann J."/>
            <person name="Amann R."/>
            <person name="Jetten M.S.M."/>
            <person name="Mascher T."/>
            <person name="Medema M.H."/>
            <person name="Devos D.P."/>
            <person name="Kaster A.-K."/>
            <person name="Ovreas L."/>
            <person name="Rohde M."/>
            <person name="Galperin M.Y."/>
            <person name="Jogler C."/>
        </authorList>
    </citation>
    <scope>NUCLEOTIDE SEQUENCE [LARGE SCALE GENOMIC DNA]</scope>
    <source>
        <strain evidence="1 2">Mal48</strain>
    </source>
</reference>
<proteinExistence type="predicted"/>
<protein>
    <submittedName>
        <fullName evidence="1">Uncharacterized protein</fullName>
    </submittedName>
</protein>
<dbReference type="AlphaFoldDB" id="A0A517QNH1"/>